<gene>
    <name evidence="3" type="ORF">FM111_13805</name>
</gene>
<proteinExistence type="predicted"/>
<keyword evidence="2" id="KW-0812">Transmembrane</keyword>
<evidence type="ECO:0000256" key="2">
    <source>
        <dbReference type="SAM" id="Phobius"/>
    </source>
</evidence>
<evidence type="ECO:0000313" key="3">
    <source>
        <dbReference type="EMBL" id="SJM69035.1"/>
    </source>
</evidence>
<feature type="compositionally biased region" description="Acidic residues" evidence="1">
    <location>
        <begin position="21"/>
        <end position="31"/>
    </location>
</feature>
<evidence type="ECO:0000256" key="1">
    <source>
        <dbReference type="SAM" id="MobiDB-lite"/>
    </source>
</evidence>
<reference evidence="3 4" key="1">
    <citation type="submission" date="2017-02" db="EMBL/GenBank/DDBJ databases">
        <authorList>
            <person name="Peterson S.W."/>
        </authorList>
    </citation>
    <scope>NUCLEOTIDE SEQUENCE [LARGE SCALE GENOMIC DNA]</scope>
    <source>
        <strain evidence="3 4">3F5N</strain>
    </source>
</reference>
<evidence type="ECO:0000313" key="4">
    <source>
        <dbReference type="Proteomes" id="UP000195766"/>
    </source>
</evidence>
<organism evidence="3 4">
    <name type="scientific">Brevundimonas diminuta 3F5N</name>
    <dbReference type="NCBI Taxonomy" id="1255603"/>
    <lineage>
        <taxon>Bacteria</taxon>
        <taxon>Pseudomonadati</taxon>
        <taxon>Pseudomonadota</taxon>
        <taxon>Alphaproteobacteria</taxon>
        <taxon>Caulobacterales</taxon>
        <taxon>Caulobacteraceae</taxon>
        <taxon>Brevundimonas</taxon>
    </lineage>
</organism>
<protein>
    <submittedName>
        <fullName evidence="3">Uncharacterized protein</fullName>
    </submittedName>
</protein>
<sequence length="72" mass="7902">MAERPRPRARSPIMVQSPDPFPEEPTADDLPPDQARERELARRSNNPTLSPWLVLGVILLAGAGVYVVSALI</sequence>
<keyword evidence="2" id="KW-1133">Transmembrane helix</keyword>
<feature type="region of interest" description="Disordered" evidence="1">
    <location>
        <begin position="1"/>
        <end position="43"/>
    </location>
</feature>
<dbReference type="Proteomes" id="UP000195766">
    <property type="component" value="Unassembled WGS sequence"/>
</dbReference>
<keyword evidence="2" id="KW-0472">Membrane</keyword>
<name>A0A1R4GLS2_BREDI</name>
<dbReference type="RefSeq" id="WP_256968330.1">
    <property type="nucleotide sequence ID" value="NZ_FUIE01000079.1"/>
</dbReference>
<dbReference type="EMBL" id="FUIE01000079">
    <property type="protein sequence ID" value="SJM69035.1"/>
    <property type="molecule type" value="Genomic_DNA"/>
</dbReference>
<dbReference type="AlphaFoldDB" id="A0A1R4GLS2"/>
<accession>A0A1R4GLS2</accession>
<feature type="transmembrane region" description="Helical" evidence="2">
    <location>
        <begin position="52"/>
        <end position="71"/>
    </location>
</feature>